<dbReference type="GO" id="GO:0016887">
    <property type="term" value="F:ATP hydrolysis activity"/>
    <property type="evidence" value="ECO:0007669"/>
    <property type="project" value="InterPro"/>
</dbReference>
<dbReference type="Pfam" id="PF00004">
    <property type="entry name" value="AAA"/>
    <property type="match status" value="1"/>
</dbReference>
<evidence type="ECO:0000313" key="6">
    <source>
        <dbReference type="Proteomes" id="UP000544872"/>
    </source>
</evidence>
<name>A0A7W9ZKP7_NOVIT</name>
<evidence type="ECO:0000259" key="4">
    <source>
        <dbReference type="SMART" id="SM00382"/>
    </source>
</evidence>
<sequence length="452" mass="50999">MSHDLSAANAHVLRQEIDWFRLVRDRRFAAHTGEIPDLAVADALEAPPDLPIYGAYADLVRRHGLTPAERLVLILALIPEVRPKSLDLFLLHNQSIGRRFTEFGGIVGHNHGGLIPTVETALFLLAGDDLAARLHHRRLFEPDRPLLAADLVALDHRQPGEPAQAAVLRVSARHLDRILTGLDRDPPPSPDFPAQRLTTPLDWSDLVLDSATLTAIEDIRAWIRHHETMMQDWGLGRRLKPGYRSLFYGPPGTGKTLTASLLGKATGMPVYRVDLSMVVSKWIGETEKNLARLFDQAQQQHWVLFFDEADALFGKRTETRSSNDRSANQQVAYLLQRIEEYPGIVILATNLRGNLDEAFLRRFQSVIYFRMPGVQERLRLWREMFVGQPFVLAADIDLPAIAGEFEMSAGSILNVLRHACLQAVRRTPQQVQRQDVYDGIRAERLKENRSNS</sequence>
<protein>
    <recommendedName>
        <fullName evidence="4">AAA+ ATPase domain-containing protein</fullName>
    </recommendedName>
</protein>
<evidence type="ECO:0000256" key="1">
    <source>
        <dbReference type="ARBA" id="ARBA00006914"/>
    </source>
</evidence>
<dbReference type="InterPro" id="IPR027417">
    <property type="entry name" value="P-loop_NTPase"/>
</dbReference>
<dbReference type="InterPro" id="IPR003959">
    <property type="entry name" value="ATPase_AAA_core"/>
</dbReference>
<dbReference type="Pfam" id="PF22977">
    <property type="entry name" value="WHD"/>
    <property type="match status" value="1"/>
</dbReference>
<dbReference type="InterPro" id="IPR054472">
    <property type="entry name" value="WHD"/>
</dbReference>
<keyword evidence="2" id="KW-0547">Nucleotide-binding</keyword>
<gene>
    <name evidence="5" type="ORF">FHS48_003727</name>
</gene>
<dbReference type="EMBL" id="JACIIX010000020">
    <property type="protein sequence ID" value="MBB6212277.1"/>
    <property type="molecule type" value="Genomic_DNA"/>
</dbReference>
<dbReference type="GO" id="GO:0005524">
    <property type="term" value="F:ATP binding"/>
    <property type="evidence" value="ECO:0007669"/>
    <property type="project" value="UniProtKB-KW"/>
</dbReference>
<evidence type="ECO:0000256" key="3">
    <source>
        <dbReference type="ARBA" id="ARBA00022840"/>
    </source>
</evidence>
<evidence type="ECO:0000313" key="5">
    <source>
        <dbReference type="EMBL" id="MBB6212277.1"/>
    </source>
</evidence>
<dbReference type="SMART" id="SM00382">
    <property type="entry name" value="AAA"/>
    <property type="match status" value="1"/>
</dbReference>
<dbReference type="RefSeq" id="WP_184265954.1">
    <property type="nucleotide sequence ID" value="NZ_JACIIX010000020.1"/>
</dbReference>
<accession>A0A7W9ZKP7</accession>
<dbReference type="Gene3D" id="3.40.50.300">
    <property type="entry name" value="P-loop containing nucleotide triphosphate hydrolases"/>
    <property type="match status" value="1"/>
</dbReference>
<evidence type="ECO:0000256" key="2">
    <source>
        <dbReference type="ARBA" id="ARBA00022741"/>
    </source>
</evidence>
<dbReference type="InterPro" id="IPR050221">
    <property type="entry name" value="26S_Proteasome_ATPase"/>
</dbReference>
<comment type="caution">
    <text evidence="5">The sequence shown here is derived from an EMBL/GenBank/DDBJ whole genome shotgun (WGS) entry which is preliminary data.</text>
</comment>
<keyword evidence="6" id="KW-1185">Reference proteome</keyword>
<comment type="similarity">
    <text evidence="1">Belongs to the AAA ATPase family.</text>
</comment>
<dbReference type="PANTHER" id="PTHR23073">
    <property type="entry name" value="26S PROTEASOME REGULATORY SUBUNIT"/>
    <property type="match status" value="1"/>
</dbReference>
<feature type="domain" description="AAA+ ATPase" evidence="4">
    <location>
        <begin position="241"/>
        <end position="373"/>
    </location>
</feature>
<organism evidence="5 6">
    <name type="scientific">Novispirillum itersonii</name>
    <name type="common">Aquaspirillum itersonii</name>
    <dbReference type="NCBI Taxonomy" id="189"/>
    <lineage>
        <taxon>Bacteria</taxon>
        <taxon>Pseudomonadati</taxon>
        <taxon>Pseudomonadota</taxon>
        <taxon>Alphaproteobacteria</taxon>
        <taxon>Rhodospirillales</taxon>
        <taxon>Novispirillaceae</taxon>
        <taxon>Novispirillum</taxon>
    </lineage>
</organism>
<dbReference type="CDD" id="cd19481">
    <property type="entry name" value="RecA-like_protease"/>
    <property type="match status" value="1"/>
</dbReference>
<dbReference type="SUPFAM" id="SSF52540">
    <property type="entry name" value="P-loop containing nucleoside triphosphate hydrolases"/>
    <property type="match status" value="1"/>
</dbReference>
<dbReference type="InterPro" id="IPR003593">
    <property type="entry name" value="AAA+_ATPase"/>
</dbReference>
<dbReference type="AlphaFoldDB" id="A0A7W9ZKP7"/>
<keyword evidence="3" id="KW-0067">ATP-binding</keyword>
<reference evidence="5 6" key="1">
    <citation type="submission" date="2020-08" db="EMBL/GenBank/DDBJ databases">
        <title>Genomic Encyclopedia of Type Strains, Phase IV (KMG-IV): sequencing the most valuable type-strain genomes for metagenomic binning, comparative biology and taxonomic classification.</title>
        <authorList>
            <person name="Goeker M."/>
        </authorList>
    </citation>
    <scope>NUCLEOTIDE SEQUENCE [LARGE SCALE GENOMIC DNA]</scope>
    <source>
        <strain evidence="5 6">DSM 11590</strain>
    </source>
</reference>
<proteinExistence type="inferred from homology"/>
<dbReference type="Proteomes" id="UP000544872">
    <property type="component" value="Unassembled WGS sequence"/>
</dbReference>